<keyword evidence="9" id="KW-0472">Membrane</keyword>
<dbReference type="FunFam" id="2.60.40.10:FF:000032">
    <property type="entry name" value="palladin isoform X1"/>
    <property type="match status" value="2"/>
</dbReference>
<dbReference type="InterPro" id="IPR000483">
    <property type="entry name" value="Cys-rich_flank_reg_C"/>
</dbReference>
<feature type="domain" description="Ig-like" evidence="15">
    <location>
        <begin position="471"/>
        <end position="564"/>
    </location>
</feature>
<comment type="subcellular location">
    <subcellularLocation>
        <location evidence="1">Membrane</location>
        <topology evidence="1">Single-pass membrane protein</topology>
    </subcellularLocation>
    <subcellularLocation>
        <location evidence="2">Secreted</location>
    </subcellularLocation>
</comment>
<feature type="region of interest" description="Disordered" evidence="13">
    <location>
        <begin position="1545"/>
        <end position="1570"/>
    </location>
</feature>
<dbReference type="Pfam" id="PF07679">
    <property type="entry name" value="I-set"/>
    <property type="match status" value="7"/>
</dbReference>
<evidence type="ECO:0000256" key="4">
    <source>
        <dbReference type="ARBA" id="ARBA00022614"/>
    </source>
</evidence>
<evidence type="ECO:0000256" key="6">
    <source>
        <dbReference type="ARBA" id="ARBA00022729"/>
    </source>
</evidence>
<feature type="domain" description="Ig-like" evidence="15">
    <location>
        <begin position="2065"/>
        <end position="2157"/>
    </location>
</feature>
<keyword evidence="8" id="KW-1133">Transmembrane helix</keyword>
<evidence type="ECO:0000256" key="1">
    <source>
        <dbReference type="ARBA" id="ARBA00004167"/>
    </source>
</evidence>
<dbReference type="SMART" id="SM00408">
    <property type="entry name" value="IGc2"/>
    <property type="match status" value="12"/>
</dbReference>
<keyword evidence="17" id="KW-1185">Reference proteome</keyword>
<dbReference type="FunFam" id="2.60.40.10:FF:001377">
    <property type="entry name" value="Matrix remodeling associated 5"/>
    <property type="match status" value="1"/>
</dbReference>
<dbReference type="GO" id="GO:0016020">
    <property type="term" value="C:membrane"/>
    <property type="evidence" value="ECO:0007669"/>
    <property type="project" value="UniProtKB-SubCell"/>
</dbReference>
<evidence type="ECO:0000256" key="12">
    <source>
        <dbReference type="ARBA" id="ARBA00023319"/>
    </source>
</evidence>
<dbReference type="FunFam" id="3.80.10.10:FF:000103">
    <property type="entry name" value="Immunoglobulin superfamily member 10"/>
    <property type="match status" value="1"/>
</dbReference>
<dbReference type="EMBL" id="DYDO01000001">
    <property type="protein sequence ID" value="DBA34105.1"/>
    <property type="molecule type" value="Genomic_DNA"/>
</dbReference>
<feature type="compositionally biased region" description="Basic residues" evidence="13">
    <location>
        <begin position="740"/>
        <end position="749"/>
    </location>
</feature>
<evidence type="ECO:0000313" key="16">
    <source>
        <dbReference type="EMBL" id="DBA34105.1"/>
    </source>
</evidence>
<keyword evidence="6 14" id="KW-0732">Signal</keyword>
<feature type="region of interest" description="Disordered" evidence="13">
    <location>
        <begin position="728"/>
        <end position="751"/>
    </location>
</feature>
<feature type="signal peptide" evidence="14">
    <location>
        <begin position="1"/>
        <end position="31"/>
    </location>
</feature>
<name>A0AAV3B175_PYXAD</name>
<feature type="region of interest" description="Disordered" evidence="13">
    <location>
        <begin position="1683"/>
        <end position="1718"/>
    </location>
</feature>
<comment type="caution">
    <text evidence="16">The sequence shown here is derived from an EMBL/GenBank/DDBJ whole genome shotgun (WGS) entry which is preliminary data.</text>
</comment>
<keyword evidence="7" id="KW-0677">Repeat</keyword>
<feature type="chain" id="PRO_5043965842" description="Ig-like domain-containing protein" evidence="14">
    <location>
        <begin position="32"/>
        <end position="2846"/>
    </location>
</feature>
<evidence type="ECO:0000256" key="7">
    <source>
        <dbReference type="ARBA" id="ARBA00022737"/>
    </source>
</evidence>
<dbReference type="FunFam" id="2.60.40.10:FF:001433">
    <property type="entry name" value="Matrix remodeling associated 5"/>
    <property type="match status" value="1"/>
</dbReference>
<evidence type="ECO:0000256" key="8">
    <source>
        <dbReference type="ARBA" id="ARBA00022989"/>
    </source>
</evidence>
<accession>A0AAV3B175</accession>
<dbReference type="FunFam" id="2.60.40.10:FF:000621">
    <property type="entry name" value="Immunoglobulin superfamily member 10"/>
    <property type="match status" value="1"/>
</dbReference>
<dbReference type="Proteomes" id="UP001181693">
    <property type="component" value="Unassembled WGS sequence"/>
</dbReference>
<feature type="region of interest" description="Disordered" evidence="13">
    <location>
        <begin position="1482"/>
        <end position="1509"/>
    </location>
</feature>
<evidence type="ECO:0000256" key="13">
    <source>
        <dbReference type="SAM" id="MobiDB-lite"/>
    </source>
</evidence>
<reference evidence="16" key="1">
    <citation type="thesis" date="2020" institute="ProQuest LLC" country="789 East Eisenhower Parkway, Ann Arbor, MI, USA">
        <title>Comparative Genomics and Chromosome Evolution.</title>
        <authorList>
            <person name="Mudd A.B."/>
        </authorList>
    </citation>
    <scope>NUCLEOTIDE SEQUENCE</scope>
    <source>
        <strain evidence="16">1538</strain>
        <tissue evidence="16">Blood</tissue>
    </source>
</reference>
<feature type="domain" description="Ig-like" evidence="15">
    <location>
        <begin position="2561"/>
        <end position="2648"/>
    </location>
</feature>
<evidence type="ECO:0000256" key="14">
    <source>
        <dbReference type="SAM" id="SignalP"/>
    </source>
</evidence>
<dbReference type="SUPFAM" id="SSF52058">
    <property type="entry name" value="L domain-like"/>
    <property type="match status" value="1"/>
</dbReference>
<sequence>MKTLTRMFSRIHLWLLPVIIIFTRFPHSILSCPHPCACYVNTEVHCTFRSLVTVPTKIPKHVERINLGFNSIQSIPENSLAGLSKLEMLLIHSNDVQNIPNGAFRDLHSLQVFKMSYNKLKVITSHTFHGLSGLTRLHADHNKIEYIHPNAFNGLTALRLLHLEGNLLHQLHPNTFCTFSFLDYFRQSTLKHLYLSDNMLQTIPASMIQTMPLLENLYLHGNPWACDCQLKWLLEWDEQSNGVLKCKKDKSYENGQLCAMCSSPRHLQNQEIQGLKDIPCSRPFISSPLRINSSDTSSEDDDNDLPSLELNKGFIGHIILNMTDEHGNKVNLDCQMKETEDFSKIQWNQLHPEEIDINATFAVDFECPMTRDNYEKLWKLIAYYSEVPVKLERELLFTDSSKVTYRYKQNLDHDSYYYTGVKAVISAEPEWVMQSNVKLQLNRRLSTAKKVTLSFSTQLSQSLHTKDIQYPKNSWVMINKNDLTKTSYNVIKGQVCQLNCNVKSSEAPTFEWSLPDGTIIKAPYNDPSSRYSMATSGQLVIKSADFSDSGIYHCVARVKHEIATLPIRVVVQPQTNEISENNVRVVTKTLGEPVTLPCNAHANPDADVNWILPNNIIINSGTNKTDAYFLNNGSLFISSTKLTDSGLYRCIAINQYGEDHYSVQVAILKKLSEQVNKVTIIKKRPMVKLSKKAKYDVIDDDRGSGERDVEEDKEKYYNVQERVKYGKDKGTSVGRGQGKYNRKDRKKSNTWKNLEQHKESNVAEGRRKFESRKRLIGGNKQIDPKQWASILAKVRERNALKTTEFPLLSTPTATTVPPADVIPPFALSKPPSESTELATVEEASADEDELLYITSSPKVTIKQYEDLTTSPADRTAAVTKEELDDYNENSLVTEIEEHLTTEPPDSVTILSTSSSDITTLENIDIEDSIYSAGEEDVRPFTEEEYTTIQIYDSDNLAGTVISEQESILDDLSTVETETFTMEQNINTENDVIDITTPSYDTTDFSTLVRSTKIKTTPLTLGEPRTSENEEENEILYTTAPDLSGEISNSDNIDSNDNINPWEVDTDISSPTPTTTRIPESEKFDFEAIDNIIPKSSFMPTPSTTPSSNNYLLPIPPTPVTEHFRGDSIGPTKNIEETNNLHETQTFSGEIGQHLVITTPHTHTVISNYKEQVVTFSVPEPETIRTTSLHKQTTTTTTPQPITRGNIQYPRRRNHGRRKFRPNRFGHRQNQIVPTVPSYRDANVITQKPFVVESEDKTTKTISHLLENSVYQPVKMTQPTTKLPTSTPEVLQISEKNISVHIPFTTTAAETQSAKILKEPFVSPVTTQTEQISNYIHSTTHAEEVVTESSQNILTSKADQHHDTTPSYSITYSTPSWPELDTSKDVDEEVQIDVDQPVVTLPAPEALPPMTPASHIDNFLKDLSNKQNKIPERTTTMSLQVTHEINHFINYFNNVQNIPKQVFTTTVQTTQKMPTTVNREESFHRTVNIHSGTKESTGKPDHQNTTPNPGKYATVFPITKKVFVPTKPFYLSSPTVQFAPTQTVTHKKNIDQEPENQLASTQATNPMPSNNLPSRINELDQYSIKNKIFVQSKQENVKDVHTTRSNNSLLYNTKYYHKPRFVNTHHHAGIPPYYNPSRATIRPPLIGTHGPLRYFITNQPISVTNKPEITAFTAQNAQERKTYTPYMSTTPPATTTTTVSPLFRPRPATPNKYNQGQRITPYYRPFGNNFITDSKGTPIRFPYQVNPYYINPRNPYRFNRTRHFQFTVTSKPNLPSFVGPDNVTPRTWTTTLITTPKTTTLPAPATTKVSTTSTTLSVTTPPYIAQTRGSQTGHTLHPYWYYFNVNQRPRLTTSKAETTPPPPIFSRVQESKPKITTIGYQFVSLPYEMNAVFPCETTGEPKPIITWTKLATGAVMTSSSRIQRFEVLDNGTLHIQNLQLQDRGQYMCTAQNKHGIDKMTVTLAVVAQQPKMLSSRYKDILIYLGDTVVMDCNATGLPTPHISWILPDRKIIRTVSTTESHIMLLPNGSLSIKEVTFPDRGSYKCVASNVAGADSLTVKLQVSPLPPLIQQEKVENISLPLSHSIFIHCSAKGAPPPTIRWVLSDGTQVRPSQFANGNLFVFPNGTLYIRNSSPRDIGKYECIAANVVGAARRTVHLDVKKYSLNAKITASSPQKTDVSYGGTLRLECSAAGDPWPRIMWRLPSKRLVDSFFSFDSRIKTFANGTLIIYSVTEKDAGDYLCMARNKLGEDYLVLKVNVMMKPAKIQFKNEIDHKVTYGGDLKVDCVATGVPNPEISWSLPDGSMINNVMLSDDSGSRTRRYVVFNNGTLYFNEVGMKEEGDYTCYAVNQVGKDEMRVSVKIVADKPVIKNKTFSIINVPYGDVITISCEVKGEPVPKIIWLSPANRPIPTSSDKYLIYQDGTLLIQKAQRSDSGNYTCIAQNNGGEDKKVVLIQVNVLPPRINGYSEKILTVKESAMKDTRLLIDCKAEGIPTPRVMWAFPEGVILPAPYYGNRITVHRNGTLDIKVLRKTDSVQLVCMARNEGGEAKLVAQLTVTEPAVKPQFTNDNENVVVSEGQVATLNCSAVGIPQPHLIWILPNGTEINNGSHLHKVFHKQDGTLHIGSVAFSDGGTYRCRAVNIAGSTERLVTLQIGRKPQMSSNYNNLVSIINGETLQLHCTTRGEPKPRISWTLPNGMVIDGSQAKGRISLLQNGTLIVKDTSVYDRGSYQCKATTQYGSSTMNIPVIVIAYPPRITTSPPPVIYARPGSSIQLNCMSIGIPKAEIMWELPDKSQLTAGAQSRLYGNKFLHPQGTLVIQHSSKRDAGYYKCTAKNILGSDTKSTYIHMY</sequence>
<dbReference type="InterPro" id="IPR003598">
    <property type="entry name" value="Ig_sub2"/>
</dbReference>
<dbReference type="PANTHER" id="PTHR45842">
    <property type="entry name" value="SYNAPTIC ADHESION-LIKE MOLECULE SALM"/>
    <property type="match status" value="1"/>
</dbReference>
<feature type="domain" description="Ig-like" evidence="15">
    <location>
        <begin position="2165"/>
        <end position="2258"/>
    </location>
</feature>
<dbReference type="InterPro" id="IPR003599">
    <property type="entry name" value="Ig_sub"/>
</dbReference>
<dbReference type="PROSITE" id="PS51450">
    <property type="entry name" value="LRR"/>
    <property type="match status" value="1"/>
</dbReference>
<dbReference type="SUPFAM" id="SSF48726">
    <property type="entry name" value="Immunoglobulin"/>
    <property type="match status" value="12"/>
</dbReference>
<feature type="compositionally biased region" description="Low complexity" evidence="13">
    <location>
        <begin position="1683"/>
        <end position="1700"/>
    </location>
</feature>
<dbReference type="InterPro" id="IPR007110">
    <property type="entry name" value="Ig-like_dom"/>
</dbReference>
<evidence type="ECO:0000256" key="3">
    <source>
        <dbReference type="ARBA" id="ARBA00022525"/>
    </source>
</evidence>
<dbReference type="InterPro" id="IPR050467">
    <property type="entry name" value="LRFN"/>
</dbReference>
<dbReference type="InterPro" id="IPR001611">
    <property type="entry name" value="Leu-rich_rpt"/>
</dbReference>
<dbReference type="InterPro" id="IPR013098">
    <property type="entry name" value="Ig_I-set"/>
</dbReference>
<feature type="compositionally biased region" description="Polar residues" evidence="13">
    <location>
        <begin position="1554"/>
        <end position="1570"/>
    </location>
</feature>
<dbReference type="InterPro" id="IPR032675">
    <property type="entry name" value="LRR_dom_sf"/>
</dbReference>
<evidence type="ECO:0000256" key="10">
    <source>
        <dbReference type="ARBA" id="ARBA00023157"/>
    </source>
</evidence>
<feature type="domain" description="Ig-like" evidence="15">
    <location>
        <begin position="2459"/>
        <end position="2555"/>
    </location>
</feature>
<feature type="domain" description="Ig-like" evidence="15">
    <location>
        <begin position="2655"/>
        <end position="2741"/>
    </location>
</feature>
<dbReference type="FunFam" id="2.60.40.10:FF:000537">
    <property type="entry name" value="immunoglobulin superfamily member 10"/>
    <property type="match status" value="1"/>
</dbReference>
<dbReference type="Pfam" id="PF13855">
    <property type="entry name" value="LRR_8"/>
    <property type="match status" value="1"/>
</dbReference>
<feature type="domain" description="Ig-like" evidence="15">
    <location>
        <begin position="2365"/>
        <end position="2450"/>
    </location>
</feature>
<feature type="domain" description="Ig-like" evidence="15">
    <location>
        <begin position="1872"/>
        <end position="1963"/>
    </location>
</feature>
<evidence type="ECO:0000256" key="5">
    <source>
        <dbReference type="ARBA" id="ARBA00022692"/>
    </source>
</evidence>
<dbReference type="Gene3D" id="3.80.10.10">
    <property type="entry name" value="Ribonuclease Inhibitor"/>
    <property type="match status" value="2"/>
</dbReference>
<feature type="compositionally biased region" description="Low complexity" evidence="13">
    <location>
        <begin position="1364"/>
        <end position="1375"/>
    </location>
</feature>
<keyword evidence="5" id="KW-0812">Transmembrane</keyword>
<dbReference type="FunFam" id="2.60.40.10:FF:001306">
    <property type="entry name" value="Matrix remodeling associated 5"/>
    <property type="match status" value="1"/>
</dbReference>
<keyword evidence="10" id="KW-1015">Disulfide bond</keyword>
<dbReference type="SMART" id="SM00082">
    <property type="entry name" value="LRRCT"/>
    <property type="match status" value="1"/>
</dbReference>
<feature type="domain" description="Ig-like" evidence="15">
    <location>
        <begin position="2261"/>
        <end position="2357"/>
    </location>
</feature>
<keyword evidence="12" id="KW-0393">Immunoglobulin domain</keyword>
<dbReference type="InterPro" id="IPR013783">
    <property type="entry name" value="Ig-like_fold"/>
</dbReference>
<evidence type="ECO:0000259" key="15">
    <source>
        <dbReference type="PROSITE" id="PS50835"/>
    </source>
</evidence>
<dbReference type="PROSITE" id="PS50835">
    <property type="entry name" value="IG_LIKE"/>
    <property type="match status" value="12"/>
</dbReference>
<dbReference type="FunFam" id="2.60.40.10:FF:001402">
    <property type="entry name" value="Matrix remodeling associated 5"/>
    <property type="match status" value="1"/>
</dbReference>
<gene>
    <name evidence="16" type="ORF">GDO54_001703</name>
</gene>
<dbReference type="FunFam" id="2.60.40.10:FF:000063">
    <property type="entry name" value="neural cell adhesion molecule L1"/>
    <property type="match status" value="1"/>
</dbReference>
<dbReference type="PANTHER" id="PTHR45842:SF4">
    <property type="entry name" value="MATRIX-REMODELING-ASSOCIATED PROTEIN 5"/>
    <property type="match status" value="1"/>
</dbReference>
<evidence type="ECO:0000256" key="2">
    <source>
        <dbReference type="ARBA" id="ARBA00004613"/>
    </source>
</evidence>
<protein>
    <recommendedName>
        <fullName evidence="15">Ig-like domain-containing protein</fullName>
    </recommendedName>
</protein>
<evidence type="ECO:0000256" key="9">
    <source>
        <dbReference type="ARBA" id="ARBA00023136"/>
    </source>
</evidence>
<dbReference type="Pfam" id="PF13927">
    <property type="entry name" value="Ig_3"/>
    <property type="match status" value="5"/>
</dbReference>
<dbReference type="SMART" id="SM00409">
    <property type="entry name" value="IG"/>
    <property type="match status" value="12"/>
</dbReference>
<evidence type="ECO:0000313" key="17">
    <source>
        <dbReference type="Proteomes" id="UP001181693"/>
    </source>
</evidence>
<dbReference type="CDD" id="cd00096">
    <property type="entry name" value="Ig"/>
    <property type="match status" value="3"/>
</dbReference>
<dbReference type="GO" id="GO:0005576">
    <property type="term" value="C:extracellular region"/>
    <property type="evidence" value="ECO:0007669"/>
    <property type="project" value="UniProtKB-SubCell"/>
</dbReference>
<keyword evidence="3" id="KW-0964">Secreted</keyword>
<keyword evidence="4" id="KW-0433">Leucine-rich repeat</keyword>
<dbReference type="Gene3D" id="2.60.40.10">
    <property type="entry name" value="Immunoglobulins"/>
    <property type="match status" value="12"/>
</dbReference>
<feature type="compositionally biased region" description="Basic and acidic residues" evidence="13">
    <location>
        <begin position="1491"/>
        <end position="1501"/>
    </location>
</feature>
<proteinExistence type="predicted"/>
<feature type="domain" description="Ig-like" evidence="15">
    <location>
        <begin position="2751"/>
        <end position="2844"/>
    </location>
</feature>
<feature type="domain" description="Ig-like" evidence="15">
    <location>
        <begin position="573"/>
        <end position="666"/>
    </location>
</feature>
<keyword evidence="11" id="KW-0325">Glycoprotein</keyword>
<feature type="region of interest" description="Disordered" evidence="13">
    <location>
        <begin position="1354"/>
        <end position="1375"/>
    </location>
</feature>
<dbReference type="SMART" id="SM00369">
    <property type="entry name" value="LRR_TYP"/>
    <property type="match status" value="6"/>
</dbReference>
<feature type="domain" description="Ig-like" evidence="15">
    <location>
        <begin position="1969"/>
        <end position="2062"/>
    </location>
</feature>
<dbReference type="InterPro" id="IPR003591">
    <property type="entry name" value="Leu-rich_rpt_typical-subtyp"/>
</dbReference>
<evidence type="ECO:0000256" key="11">
    <source>
        <dbReference type="ARBA" id="ARBA00023180"/>
    </source>
</evidence>
<dbReference type="InterPro" id="IPR036179">
    <property type="entry name" value="Ig-like_dom_sf"/>
</dbReference>
<organism evidence="16 17">
    <name type="scientific">Pyxicephalus adspersus</name>
    <name type="common">African bullfrog</name>
    <dbReference type="NCBI Taxonomy" id="30357"/>
    <lineage>
        <taxon>Eukaryota</taxon>
        <taxon>Metazoa</taxon>
        <taxon>Chordata</taxon>
        <taxon>Craniata</taxon>
        <taxon>Vertebrata</taxon>
        <taxon>Euteleostomi</taxon>
        <taxon>Amphibia</taxon>
        <taxon>Batrachia</taxon>
        <taxon>Anura</taxon>
        <taxon>Neobatrachia</taxon>
        <taxon>Ranoidea</taxon>
        <taxon>Pyxicephalidae</taxon>
        <taxon>Pyxicephalinae</taxon>
        <taxon>Pyxicephalus</taxon>
    </lineage>
</organism>
<dbReference type="FunFam" id="2.60.40.10:FF:000076">
    <property type="entry name" value="Leucine-rich repeat and Ig domain-containing 4"/>
    <property type="match status" value="1"/>
</dbReference>